<evidence type="ECO:0000313" key="1">
    <source>
        <dbReference type="EMBL" id="ROU05781.1"/>
    </source>
</evidence>
<dbReference type="SUPFAM" id="SSF53187">
    <property type="entry name" value="Zn-dependent exopeptidases"/>
    <property type="match status" value="1"/>
</dbReference>
<proteinExistence type="predicted"/>
<dbReference type="PIRSF" id="PIRSF029730">
    <property type="entry name" value="UCP029730"/>
    <property type="match status" value="1"/>
</dbReference>
<dbReference type="AlphaFoldDB" id="A0A3N2REB0"/>
<keyword evidence="1" id="KW-0378">Hydrolase</keyword>
<dbReference type="Gene3D" id="3.40.630.40">
    <property type="entry name" value="Zn-dependent exopeptidases"/>
    <property type="match status" value="1"/>
</dbReference>
<protein>
    <submittedName>
        <fullName evidence="1">N-formylglutamate amidohydrolase</fullName>
    </submittedName>
</protein>
<dbReference type="EMBL" id="RCTY01000041">
    <property type="protein sequence ID" value="ROU05781.1"/>
    <property type="molecule type" value="Genomic_DNA"/>
</dbReference>
<evidence type="ECO:0000313" key="2">
    <source>
        <dbReference type="Proteomes" id="UP000275910"/>
    </source>
</evidence>
<reference evidence="1 2" key="1">
    <citation type="submission" date="2018-10" db="EMBL/GenBank/DDBJ databases">
        <title>The genome of Lysobacter enzymogenes OH11.</title>
        <authorList>
            <person name="Liu F."/>
            <person name="Zhao Y."/>
            <person name="Qian G."/>
            <person name="Chen Y."/>
            <person name="Xu H."/>
        </authorList>
    </citation>
    <scope>NUCLEOTIDE SEQUENCE [LARGE SCALE GENOMIC DNA]</scope>
    <source>
        <strain evidence="1 2">OH11</strain>
    </source>
</reference>
<dbReference type="GO" id="GO:0016787">
    <property type="term" value="F:hydrolase activity"/>
    <property type="evidence" value="ECO:0007669"/>
    <property type="project" value="UniProtKB-KW"/>
</dbReference>
<dbReference type="Proteomes" id="UP000275910">
    <property type="component" value="Unassembled WGS sequence"/>
</dbReference>
<gene>
    <name evidence="1" type="ORF">D9T17_16505</name>
</gene>
<accession>A0A3N2REB0</accession>
<sequence>MQIRARARGGAVMSAHPPIVLPGADPHWPAGEVFNPAGAAPLVLVCEHASNRIPPGYADLGCGTLELARHIAVDIGAAALTRGLALHLDAPAVLCSTSRLFVDCNRAPFEDDWIAPVSDGTAIPGNAGLSAEERHARAALVFEPFHALVGETVAAKRRAGAAPLIVAVHSYAASLDGVSRPPVAVIWDQPEPAARVMAALRREVAPVGDNAPYDGRRLHGYTVERHARPFALRRLAIEVRQDLLGEDDGVAAWTRIVGDAIGCAI</sequence>
<dbReference type="InterPro" id="IPR011227">
    <property type="entry name" value="UCP029730"/>
</dbReference>
<name>A0A3N2REB0_LYSEN</name>
<dbReference type="InterPro" id="IPR007709">
    <property type="entry name" value="N-FG_amidohydro"/>
</dbReference>
<organism evidence="1 2">
    <name type="scientific">Lysobacter enzymogenes</name>
    <dbReference type="NCBI Taxonomy" id="69"/>
    <lineage>
        <taxon>Bacteria</taxon>
        <taxon>Pseudomonadati</taxon>
        <taxon>Pseudomonadota</taxon>
        <taxon>Gammaproteobacteria</taxon>
        <taxon>Lysobacterales</taxon>
        <taxon>Lysobacteraceae</taxon>
        <taxon>Lysobacter</taxon>
    </lineage>
</organism>
<comment type="caution">
    <text evidence="1">The sequence shown here is derived from an EMBL/GenBank/DDBJ whole genome shotgun (WGS) entry which is preliminary data.</text>
</comment>
<dbReference type="Pfam" id="PF05013">
    <property type="entry name" value="FGase"/>
    <property type="match status" value="1"/>
</dbReference>